<organism evidence="13 14">
    <name type="scientific">Desulfoferula mesophila</name>
    <dbReference type="NCBI Taxonomy" id="3058419"/>
    <lineage>
        <taxon>Bacteria</taxon>
        <taxon>Pseudomonadati</taxon>
        <taxon>Thermodesulfobacteriota</taxon>
        <taxon>Desulfarculia</taxon>
        <taxon>Desulfarculales</taxon>
        <taxon>Desulfarculaceae</taxon>
        <taxon>Desulfoferula</taxon>
    </lineage>
</organism>
<accession>A0AAU9EYC9</accession>
<keyword evidence="7" id="KW-0972">Capsule biogenesis/degradation</keyword>
<sequence length="260" mass="29410">MSISGHLAELTRNRALVWALVGRELKGRYRGSLFGFLWTFLNPLMLLAVYALVFSVYFRIDMPHYAVFMFTGLLPWVFFSSSVNEGAGAITEGGSLVTKVMFPLQVLPAVKVMANFVNYLLSLPILFAFYLADGVAFTWCMLAFFVVAAVHLLFTYALVLLLSAANVFLRDTKHMVNNFLTLWFFLTPILYPLAQVPEAFRPLIYFNPAAVITLAYHDLFFWGRWPAWGQLAGVAGLSLVMLVVAVVVFEHYKEYFAEKI</sequence>
<reference evidence="14" key="1">
    <citation type="journal article" date="2023" name="Arch. Microbiol.">
        <title>Desulfoferula mesophilus gen. nov. sp. nov., a mesophilic sulfate-reducing bacterium isolated from a brackish lake sediment.</title>
        <authorList>
            <person name="Watanabe T."/>
            <person name="Yabe T."/>
            <person name="Tsuji J.M."/>
            <person name="Fukui M."/>
        </authorList>
    </citation>
    <scope>NUCLEOTIDE SEQUENCE [LARGE SCALE GENOMIC DNA]</scope>
    <source>
        <strain evidence="14">12FAK</strain>
    </source>
</reference>
<evidence type="ECO:0000256" key="2">
    <source>
        <dbReference type="ARBA" id="ARBA00007783"/>
    </source>
</evidence>
<keyword evidence="4 11" id="KW-1003">Cell membrane</keyword>
<keyword evidence="8 11" id="KW-1133">Transmembrane helix</keyword>
<evidence type="ECO:0000256" key="10">
    <source>
        <dbReference type="ARBA" id="ARBA00023136"/>
    </source>
</evidence>
<keyword evidence="14" id="KW-1185">Reference proteome</keyword>
<dbReference type="Proteomes" id="UP001366166">
    <property type="component" value="Chromosome"/>
</dbReference>
<feature type="transmembrane region" description="Helical" evidence="11">
    <location>
        <begin position="175"/>
        <end position="194"/>
    </location>
</feature>
<evidence type="ECO:0000256" key="7">
    <source>
        <dbReference type="ARBA" id="ARBA00022903"/>
    </source>
</evidence>
<protein>
    <recommendedName>
        <fullName evidence="11">Transport permease protein</fullName>
    </recommendedName>
</protein>
<name>A0AAU9EYC9_9BACT</name>
<dbReference type="PROSITE" id="PS51012">
    <property type="entry name" value="ABC_TM2"/>
    <property type="match status" value="1"/>
</dbReference>
<evidence type="ECO:0000256" key="6">
    <source>
        <dbReference type="ARBA" id="ARBA00022692"/>
    </source>
</evidence>
<comment type="similarity">
    <text evidence="2 11">Belongs to the ABC-2 integral membrane protein family.</text>
</comment>
<feature type="transmembrane region" description="Helical" evidence="11">
    <location>
        <begin position="139"/>
        <end position="169"/>
    </location>
</feature>
<dbReference type="KEGG" id="dmp:FAK_35760"/>
<dbReference type="InterPro" id="IPR013525">
    <property type="entry name" value="ABC2_TM"/>
</dbReference>
<dbReference type="InterPro" id="IPR047817">
    <property type="entry name" value="ABC2_TM_bact-type"/>
</dbReference>
<evidence type="ECO:0000313" key="13">
    <source>
        <dbReference type="EMBL" id="BEQ16510.1"/>
    </source>
</evidence>
<keyword evidence="3 11" id="KW-0813">Transport</keyword>
<feature type="transmembrane region" description="Helical" evidence="11">
    <location>
        <begin position="203"/>
        <end position="222"/>
    </location>
</feature>
<evidence type="ECO:0000256" key="5">
    <source>
        <dbReference type="ARBA" id="ARBA00022597"/>
    </source>
</evidence>
<dbReference type="PANTHER" id="PTHR30413">
    <property type="entry name" value="INNER MEMBRANE TRANSPORT PERMEASE"/>
    <property type="match status" value="1"/>
</dbReference>
<feature type="transmembrane region" description="Helical" evidence="11">
    <location>
        <begin position="33"/>
        <end position="58"/>
    </location>
</feature>
<gene>
    <name evidence="13" type="ORF">FAK_35760</name>
</gene>
<evidence type="ECO:0000256" key="11">
    <source>
        <dbReference type="RuleBase" id="RU361157"/>
    </source>
</evidence>
<evidence type="ECO:0000256" key="3">
    <source>
        <dbReference type="ARBA" id="ARBA00022448"/>
    </source>
</evidence>
<feature type="transmembrane region" description="Helical" evidence="11">
    <location>
        <begin position="65"/>
        <end position="83"/>
    </location>
</feature>
<dbReference type="GO" id="GO:0140359">
    <property type="term" value="F:ABC-type transporter activity"/>
    <property type="evidence" value="ECO:0007669"/>
    <property type="project" value="InterPro"/>
</dbReference>
<dbReference type="PIRSF" id="PIRSF006648">
    <property type="entry name" value="DrrB"/>
    <property type="match status" value="1"/>
</dbReference>
<dbReference type="AlphaFoldDB" id="A0AAU9EYC9"/>
<feature type="transmembrane region" description="Helical" evidence="11">
    <location>
        <begin position="228"/>
        <end position="249"/>
    </location>
</feature>
<keyword evidence="6 11" id="KW-0812">Transmembrane</keyword>
<evidence type="ECO:0000256" key="9">
    <source>
        <dbReference type="ARBA" id="ARBA00023047"/>
    </source>
</evidence>
<evidence type="ECO:0000256" key="4">
    <source>
        <dbReference type="ARBA" id="ARBA00022475"/>
    </source>
</evidence>
<comment type="subcellular location">
    <subcellularLocation>
        <location evidence="1 11">Cell membrane</location>
        <topology evidence="1 11">Multi-pass membrane protein</topology>
    </subcellularLocation>
</comment>
<dbReference type="Pfam" id="PF01061">
    <property type="entry name" value="ABC2_membrane"/>
    <property type="match status" value="1"/>
</dbReference>
<evidence type="ECO:0000313" key="14">
    <source>
        <dbReference type="Proteomes" id="UP001366166"/>
    </source>
</evidence>
<evidence type="ECO:0000256" key="8">
    <source>
        <dbReference type="ARBA" id="ARBA00022989"/>
    </source>
</evidence>
<dbReference type="GO" id="GO:0015774">
    <property type="term" value="P:polysaccharide transport"/>
    <property type="evidence" value="ECO:0007669"/>
    <property type="project" value="UniProtKB-KW"/>
</dbReference>
<keyword evidence="10 11" id="KW-0472">Membrane</keyword>
<keyword evidence="5" id="KW-0762">Sugar transport</keyword>
<proteinExistence type="inferred from homology"/>
<evidence type="ECO:0000259" key="12">
    <source>
        <dbReference type="PROSITE" id="PS51012"/>
    </source>
</evidence>
<evidence type="ECO:0000256" key="1">
    <source>
        <dbReference type="ARBA" id="ARBA00004651"/>
    </source>
</evidence>
<dbReference type="PANTHER" id="PTHR30413:SF10">
    <property type="entry name" value="CAPSULE POLYSACCHARIDE EXPORT INNER-MEMBRANE PROTEIN CTRC"/>
    <property type="match status" value="1"/>
</dbReference>
<dbReference type="InterPro" id="IPR000412">
    <property type="entry name" value="ABC_2_transport"/>
</dbReference>
<dbReference type="GO" id="GO:0015920">
    <property type="term" value="P:lipopolysaccharide transport"/>
    <property type="evidence" value="ECO:0007669"/>
    <property type="project" value="TreeGrafter"/>
</dbReference>
<keyword evidence="9" id="KW-0625">Polysaccharide transport</keyword>
<feature type="domain" description="ABC transmembrane type-2" evidence="12">
    <location>
        <begin position="34"/>
        <end position="252"/>
    </location>
</feature>
<dbReference type="GO" id="GO:0043190">
    <property type="term" value="C:ATP-binding cassette (ABC) transporter complex"/>
    <property type="evidence" value="ECO:0007669"/>
    <property type="project" value="InterPro"/>
</dbReference>
<dbReference type="EMBL" id="AP028679">
    <property type="protein sequence ID" value="BEQ16510.1"/>
    <property type="molecule type" value="Genomic_DNA"/>
</dbReference>
<feature type="transmembrane region" description="Helical" evidence="11">
    <location>
        <begin position="112"/>
        <end position="132"/>
    </location>
</feature>
<dbReference type="RefSeq" id="WP_338602428.1">
    <property type="nucleotide sequence ID" value="NZ_AP028679.1"/>
</dbReference>